<keyword evidence="3" id="KW-1185">Reference proteome</keyword>
<feature type="region of interest" description="Disordered" evidence="1">
    <location>
        <begin position="19"/>
        <end position="41"/>
    </location>
</feature>
<feature type="region of interest" description="Disordered" evidence="1">
    <location>
        <begin position="82"/>
        <end position="101"/>
    </location>
</feature>
<evidence type="ECO:0000313" key="2">
    <source>
        <dbReference type="EMBL" id="PXF43033.1"/>
    </source>
</evidence>
<dbReference type="Proteomes" id="UP000247409">
    <property type="component" value="Unassembled WGS sequence"/>
</dbReference>
<evidence type="ECO:0000313" key="3">
    <source>
        <dbReference type="Proteomes" id="UP000247409"/>
    </source>
</evidence>
<proteinExistence type="predicted"/>
<accession>A0A2V3ILU9</accession>
<comment type="caution">
    <text evidence="2">The sequence shown here is derived from an EMBL/GenBank/DDBJ whole genome shotgun (WGS) entry which is preliminary data.</text>
</comment>
<sequence>MRKQMKCAAAYKRALWEPEERGDEGWEEEGDVEGVGDGNVVGGGVRGRMGVVVGRVRSGSEMRVGAATDRRRETAACKRPVVSTFGTPYNPPRTLKANGKHTNPYEFLGNYRGNFSKRIPLCLLTYK</sequence>
<protein>
    <submittedName>
        <fullName evidence="2">Uncharacterized protein</fullName>
    </submittedName>
</protein>
<evidence type="ECO:0000256" key="1">
    <source>
        <dbReference type="SAM" id="MobiDB-lite"/>
    </source>
</evidence>
<feature type="compositionally biased region" description="Acidic residues" evidence="1">
    <location>
        <begin position="20"/>
        <end position="34"/>
    </location>
</feature>
<organism evidence="2 3">
    <name type="scientific">Gracilariopsis chorda</name>
    <dbReference type="NCBI Taxonomy" id="448386"/>
    <lineage>
        <taxon>Eukaryota</taxon>
        <taxon>Rhodophyta</taxon>
        <taxon>Florideophyceae</taxon>
        <taxon>Rhodymeniophycidae</taxon>
        <taxon>Gracilariales</taxon>
        <taxon>Gracilariaceae</taxon>
        <taxon>Gracilariopsis</taxon>
    </lineage>
</organism>
<dbReference type="EMBL" id="NBIV01000140">
    <property type="protein sequence ID" value="PXF43033.1"/>
    <property type="molecule type" value="Genomic_DNA"/>
</dbReference>
<reference evidence="2 3" key="1">
    <citation type="journal article" date="2018" name="Mol. Biol. Evol.">
        <title>Analysis of the draft genome of the red seaweed Gracilariopsis chorda provides insights into genome size evolution in Rhodophyta.</title>
        <authorList>
            <person name="Lee J."/>
            <person name="Yang E.C."/>
            <person name="Graf L."/>
            <person name="Yang J.H."/>
            <person name="Qiu H."/>
            <person name="Zel Zion U."/>
            <person name="Chan C.X."/>
            <person name="Stephens T.G."/>
            <person name="Weber A.P.M."/>
            <person name="Boo G.H."/>
            <person name="Boo S.M."/>
            <person name="Kim K.M."/>
            <person name="Shin Y."/>
            <person name="Jung M."/>
            <person name="Lee S.J."/>
            <person name="Yim H.S."/>
            <person name="Lee J.H."/>
            <person name="Bhattacharya D."/>
            <person name="Yoon H.S."/>
        </authorList>
    </citation>
    <scope>NUCLEOTIDE SEQUENCE [LARGE SCALE GENOMIC DNA]</scope>
    <source>
        <strain evidence="2 3">SKKU-2015</strain>
        <tissue evidence="2">Whole body</tissue>
    </source>
</reference>
<name>A0A2V3ILU9_9FLOR</name>
<gene>
    <name evidence="2" type="ORF">BWQ96_07230</name>
</gene>
<dbReference type="AlphaFoldDB" id="A0A2V3ILU9"/>